<dbReference type="EC" id="3.5.1.88" evidence="5"/>
<gene>
    <name evidence="6" type="primary">def_3</name>
    <name evidence="5" type="synonym">def</name>
    <name evidence="6" type="ORF">BN59_00989</name>
</gene>
<organism evidence="6 7">
    <name type="scientific">Legionella massiliensis</name>
    <dbReference type="NCBI Taxonomy" id="1034943"/>
    <lineage>
        <taxon>Bacteria</taxon>
        <taxon>Pseudomonadati</taxon>
        <taxon>Pseudomonadota</taxon>
        <taxon>Gammaproteobacteria</taxon>
        <taxon>Legionellales</taxon>
        <taxon>Legionellaceae</taxon>
        <taxon>Legionella</taxon>
    </lineage>
</organism>
<feature type="binding site" evidence="5">
    <location>
        <position position="100"/>
    </location>
    <ligand>
        <name>Fe cation</name>
        <dbReference type="ChEBI" id="CHEBI:24875"/>
    </ligand>
</feature>
<dbReference type="Gene3D" id="3.90.45.10">
    <property type="entry name" value="Peptide deformylase"/>
    <property type="match status" value="1"/>
</dbReference>
<dbReference type="Pfam" id="PF01327">
    <property type="entry name" value="Pep_deformylase"/>
    <property type="match status" value="1"/>
</dbReference>
<accession>A0A078KQN8</accession>
<comment type="similarity">
    <text evidence="1 5">Belongs to the polypeptide deformylase family.</text>
</comment>
<dbReference type="HAMAP" id="MF_00163">
    <property type="entry name" value="Pep_deformylase"/>
    <property type="match status" value="1"/>
</dbReference>
<evidence type="ECO:0000256" key="2">
    <source>
        <dbReference type="ARBA" id="ARBA00022723"/>
    </source>
</evidence>
<name>A0A078KQN8_9GAMM</name>
<evidence type="ECO:0000313" key="7">
    <source>
        <dbReference type="Proteomes" id="UP000044071"/>
    </source>
</evidence>
<keyword evidence="4 5" id="KW-0648">Protein biosynthesis</keyword>
<dbReference type="eggNOG" id="COG0242">
    <property type="taxonomic scope" value="Bacteria"/>
</dbReference>
<dbReference type="PANTHER" id="PTHR10458">
    <property type="entry name" value="PEPTIDE DEFORMYLASE"/>
    <property type="match status" value="1"/>
</dbReference>
<dbReference type="OrthoDB" id="9804313at2"/>
<dbReference type="InterPro" id="IPR036821">
    <property type="entry name" value="Peptide_deformylase_sf"/>
</dbReference>
<dbReference type="FunFam" id="3.90.45.10:FF:000003">
    <property type="entry name" value="Peptide deformylase"/>
    <property type="match status" value="1"/>
</dbReference>
<evidence type="ECO:0000256" key="3">
    <source>
        <dbReference type="ARBA" id="ARBA00022801"/>
    </source>
</evidence>
<keyword evidence="2 5" id="KW-0479">Metal-binding</keyword>
<evidence type="ECO:0000256" key="1">
    <source>
        <dbReference type="ARBA" id="ARBA00010759"/>
    </source>
</evidence>
<dbReference type="PIRSF" id="PIRSF004749">
    <property type="entry name" value="Pep_def"/>
    <property type="match status" value="1"/>
</dbReference>
<feature type="binding site" evidence="5">
    <location>
        <position position="146"/>
    </location>
    <ligand>
        <name>Fe cation</name>
        <dbReference type="ChEBI" id="CHEBI:24875"/>
    </ligand>
</feature>
<sequence length="172" mass="19153">MNELLDKDDPLLKQTAEPVTQSEFGSPWLKNLVKTMFDIMADKGAVGVAAPQIGVSKRVIVFSTGYTKSRKPEYPIPDTVLINPSLRVLSDEIQVGYEGCLNCGELMGQVPRAMEIEYSGFDMDGNQITKRATGLEARILQHEIDHLDGYLFLDRMEDQESLTTRSAMQPKG</sequence>
<comment type="cofactor">
    <cofactor evidence="5">
        <name>Fe(2+)</name>
        <dbReference type="ChEBI" id="CHEBI:29033"/>
    </cofactor>
    <text evidence="5">Binds 1 Fe(2+) ion.</text>
</comment>
<feature type="binding site" evidence="5">
    <location>
        <position position="142"/>
    </location>
    <ligand>
        <name>Fe cation</name>
        <dbReference type="ChEBI" id="CHEBI:24875"/>
    </ligand>
</feature>
<dbReference type="NCBIfam" id="NF001159">
    <property type="entry name" value="PRK00150.1-3"/>
    <property type="match status" value="1"/>
</dbReference>
<dbReference type="EMBL" id="CCSB01000001">
    <property type="protein sequence ID" value="CDZ76715.1"/>
    <property type="molecule type" value="Genomic_DNA"/>
</dbReference>
<proteinExistence type="inferred from homology"/>
<keyword evidence="3 5" id="KW-0378">Hydrolase</keyword>
<dbReference type="GO" id="GO:0046872">
    <property type="term" value="F:metal ion binding"/>
    <property type="evidence" value="ECO:0007669"/>
    <property type="project" value="UniProtKB-KW"/>
</dbReference>
<dbReference type="Proteomes" id="UP000044071">
    <property type="component" value="Unassembled WGS sequence"/>
</dbReference>
<dbReference type="PANTHER" id="PTHR10458:SF2">
    <property type="entry name" value="PEPTIDE DEFORMYLASE, MITOCHONDRIAL"/>
    <property type="match status" value="1"/>
</dbReference>
<dbReference type="CDD" id="cd00487">
    <property type="entry name" value="Pep_deformylase"/>
    <property type="match status" value="1"/>
</dbReference>
<evidence type="ECO:0000256" key="4">
    <source>
        <dbReference type="ARBA" id="ARBA00022917"/>
    </source>
</evidence>
<feature type="active site" evidence="5">
    <location>
        <position position="143"/>
    </location>
</feature>
<dbReference type="SUPFAM" id="SSF56420">
    <property type="entry name" value="Peptide deformylase"/>
    <property type="match status" value="1"/>
</dbReference>
<dbReference type="AlphaFoldDB" id="A0A078KQN8"/>
<protein>
    <recommendedName>
        <fullName evidence="5">Peptide deformylase</fullName>
        <shortName evidence="5">PDF</shortName>
        <ecNumber evidence="5">3.5.1.88</ecNumber>
    </recommendedName>
    <alternativeName>
        <fullName evidence="5">Polypeptide deformylase</fullName>
    </alternativeName>
</protein>
<comment type="catalytic activity">
    <reaction evidence="5">
        <text>N-terminal N-formyl-L-methionyl-[peptide] + H2O = N-terminal L-methionyl-[peptide] + formate</text>
        <dbReference type="Rhea" id="RHEA:24420"/>
        <dbReference type="Rhea" id="RHEA-COMP:10639"/>
        <dbReference type="Rhea" id="RHEA-COMP:10640"/>
        <dbReference type="ChEBI" id="CHEBI:15377"/>
        <dbReference type="ChEBI" id="CHEBI:15740"/>
        <dbReference type="ChEBI" id="CHEBI:49298"/>
        <dbReference type="ChEBI" id="CHEBI:64731"/>
        <dbReference type="EC" id="3.5.1.88"/>
    </reaction>
</comment>
<keyword evidence="7" id="KW-1185">Reference proteome</keyword>
<evidence type="ECO:0000256" key="5">
    <source>
        <dbReference type="HAMAP-Rule" id="MF_00163"/>
    </source>
</evidence>
<keyword evidence="5" id="KW-0408">Iron</keyword>
<dbReference type="InterPro" id="IPR023635">
    <property type="entry name" value="Peptide_deformylase"/>
</dbReference>
<dbReference type="PRINTS" id="PR01576">
    <property type="entry name" value="PDEFORMYLASE"/>
</dbReference>
<reference evidence="6 7" key="1">
    <citation type="submission" date="2014-06" db="EMBL/GenBank/DDBJ databases">
        <authorList>
            <person name="Urmite Genomes Urmite Genomes"/>
        </authorList>
    </citation>
    <scope>NUCLEOTIDE SEQUENCE [LARGE SCALE GENOMIC DNA]</scope>
</reference>
<comment type="function">
    <text evidence="5">Removes the formyl group from the N-terminal Met of newly synthesized proteins. Requires at least a dipeptide for an efficient rate of reaction. N-terminal L-methionine is a prerequisite for activity but the enzyme has broad specificity at other positions.</text>
</comment>
<dbReference type="RefSeq" id="WP_043873189.1">
    <property type="nucleotide sequence ID" value="NZ_CCVW01000001.1"/>
</dbReference>
<dbReference type="STRING" id="1034943.BN59_00989"/>
<dbReference type="GO" id="GO:0042586">
    <property type="term" value="F:peptide deformylase activity"/>
    <property type="evidence" value="ECO:0007669"/>
    <property type="project" value="UniProtKB-UniRule"/>
</dbReference>
<dbReference type="GO" id="GO:0006412">
    <property type="term" value="P:translation"/>
    <property type="evidence" value="ECO:0007669"/>
    <property type="project" value="UniProtKB-UniRule"/>
</dbReference>
<evidence type="ECO:0000313" key="6">
    <source>
        <dbReference type="EMBL" id="CDZ76715.1"/>
    </source>
</evidence>
<dbReference type="NCBIfam" id="TIGR00079">
    <property type="entry name" value="pept_deformyl"/>
    <property type="match status" value="1"/>
</dbReference>